<feature type="compositionally biased region" description="Low complexity" evidence="7">
    <location>
        <begin position="824"/>
        <end position="833"/>
    </location>
</feature>
<dbReference type="GO" id="GO:0046854">
    <property type="term" value="P:phosphatidylinositol phosphate biosynthetic process"/>
    <property type="evidence" value="ECO:0007669"/>
    <property type="project" value="TreeGrafter"/>
</dbReference>
<dbReference type="Pfam" id="PF07525">
    <property type="entry name" value="SOCS_box"/>
    <property type="match status" value="1"/>
</dbReference>
<feature type="region of interest" description="Disordered" evidence="7">
    <location>
        <begin position="863"/>
        <end position="916"/>
    </location>
</feature>
<evidence type="ECO:0000256" key="2">
    <source>
        <dbReference type="ARBA" id="ARBA00022700"/>
    </source>
</evidence>
<comment type="pathway">
    <text evidence="5">Protein modification.</text>
</comment>
<gene>
    <name evidence="10" type="ORF">O3P69_013698</name>
</gene>
<dbReference type="InterPro" id="IPR000980">
    <property type="entry name" value="SH2"/>
</dbReference>
<feature type="region of interest" description="Disordered" evidence="7">
    <location>
        <begin position="1102"/>
        <end position="1175"/>
    </location>
</feature>
<feature type="region of interest" description="Disordered" evidence="7">
    <location>
        <begin position="166"/>
        <end position="299"/>
    </location>
</feature>
<feature type="region of interest" description="Disordered" evidence="7">
    <location>
        <begin position="48"/>
        <end position="137"/>
    </location>
</feature>
<keyword evidence="4 6" id="KW-0727">SH2 domain</keyword>
<evidence type="ECO:0000256" key="3">
    <source>
        <dbReference type="ARBA" id="ARBA00022786"/>
    </source>
</evidence>
<evidence type="ECO:0000259" key="9">
    <source>
        <dbReference type="PROSITE" id="PS50225"/>
    </source>
</evidence>
<organism evidence="10 11">
    <name type="scientific">Scylla paramamosain</name>
    <name type="common">Mud crab</name>
    <dbReference type="NCBI Taxonomy" id="85552"/>
    <lineage>
        <taxon>Eukaryota</taxon>
        <taxon>Metazoa</taxon>
        <taxon>Ecdysozoa</taxon>
        <taxon>Arthropoda</taxon>
        <taxon>Crustacea</taxon>
        <taxon>Multicrustacea</taxon>
        <taxon>Malacostraca</taxon>
        <taxon>Eumalacostraca</taxon>
        <taxon>Eucarida</taxon>
        <taxon>Decapoda</taxon>
        <taxon>Pleocyemata</taxon>
        <taxon>Brachyura</taxon>
        <taxon>Eubrachyura</taxon>
        <taxon>Portunoidea</taxon>
        <taxon>Portunidae</taxon>
        <taxon>Portuninae</taxon>
        <taxon>Scylla</taxon>
    </lineage>
</organism>
<feature type="region of interest" description="Disordered" evidence="7">
    <location>
        <begin position="1283"/>
        <end position="1316"/>
    </location>
</feature>
<dbReference type="Proteomes" id="UP001487740">
    <property type="component" value="Unassembled WGS sequence"/>
</dbReference>
<evidence type="ECO:0000313" key="11">
    <source>
        <dbReference type="Proteomes" id="UP001487740"/>
    </source>
</evidence>
<dbReference type="SMART" id="SM00969">
    <property type="entry name" value="SOCS_box"/>
    <property type="match status" value="1"/>
</dbReference>
<feature type="region of interest" description="Disordered" evidence="7">
    <location>
        <begin position="624"/>
        <end position="646"/>
    </location>
</feature>
<accession>A0AAW0SQ41</accession>
<proteinExistence type="predicted"/>
<dbReference type="PANTHER" id="PTHR10155">
    <property type="entry name" value="PHOSPHATIDYLINOSITOL 3-KINASE REGULATORY SUBUNIT"/>
    <property type="match status" value="1"/>
</dbReference>
<feature type="compositionally biased region" description="Low complexity" evidence="7">
    <location>
        <begin position="72"/>
        <end position="100"/>
    </location>
</feature>
<feature type="compositionally biased region" description="Polar residues" evidence="7">
    <location>
        <begin position="624"/>
        <end position="645"/>
    </location>
</feature>
<protein>
    <recommendedName>
        <fullName evidence="12">Suppressor of cytokine signaling 7</fullName>
    </recommendedName>
</protein>
<feature type="compositionally biased region" description="Polar residues" evidence="7">
    <location>
        <begin position="200"/>
        <end position="236"/>
    </location>
</feature>
<keyword evidence="1" id="KW-0341">Growth regulation</keyword>
<dbReference type="InterPro" id="IPR037346">
    <property type="entry name" value="SOCS7_SOCS"/>
</dbReference>
<dbReference type="GO" id="GO:0046935">
    <property type="term" value="F:1-phosphatidylinositol-3-kinase regulator activity"/>
    <property type="evidence" value="ECO:0007669"/>
    <property type="project" value="TreeGrafter"/>
</dbReference>
<evidence type="ECO:0000256" key="4">
    <source>
        <dbReference type="ARBA" id="ARBA00022999"/>
    </source>
</evidence>
<dbReference type="InterPro" id="IPR035866">
    <property type="entry name" value="SOCS7_SH2"/>
</dbReference>
<dbReference type="InterPro" id="IPR036860">
    <property type="entry name" value="SH2_dom_sf"/>
</dbReference>
<evidence type="ECO:0000259" key="8">
    <source>
        <dbReference type="PROSITE" id="PS50001"/>
    </source>
</evidence>
<dbReference type="EMBL" id="JARAKH010000047">
    <property type="protein sequence ID" value="KAK8377228.1"/>
    <property type="molecule type" value="Genomic_DNA"/>
</dbReference>
<feature type="domain" description="SOCS box" evidence="9">
    <location>
        <begin position="1034"/>
        <end position="1084"/>
    </location>
</feature>
<feature type="compositionally biased region" description="Polar residues" evidence="7">
    <location>
        <begin position="1154"/>
        <end position="1175"/>
    </location>
</feature>
<dbReference type="InterPro" id="IPR001496">
    <property type="entry name" value="SOCS_box"/>
</dbReference>
<keyword evidence="11" id="KW-1185">Reference proteome</keyword>
<feature type="region of interest" description="Disordered" evidence="7">
    <location>
        <begin position="806"/>
        <end position="844"/>
    </location>
</feature>
<name>A0AAW0SQ41_SCYPA</name>
<evidence type="ECO:0000256" key="1">
    <source>
        <dbReference type="ARBA" id="ARBA00022604"/>
    </source>
</evidence>
<feature type="compositionally biased region" description="Low complexity" evidence="7">
    <location>
        <begin position="245"/>
        <end position="259"/>
    </location>
</feature>
<feature type="compositionally biased region" description="Low complexity" evidence="7">
    <location>
        <begin position="116"/>
        <end position="131"/>
    </location>
</feature>
<evidence type="ECO:0000256" key="5">
    <source>
        <dbReference type="ARBA" id="ARBA00043952"/>
    </source>
</evidence>
<dbReference type="PANTHER" id="PTHR10155:SF5">
    <property type="entry name" value="SUPPRESSOR OF CYTOKINE SIGNALING 7"/>
    <property type="match status" value="1"/>
</dbReference>
<feature type="compositionally biased region" description="Basic and acidic residues" evidence="7">
    <location>
        <begin position="283"/>
        <end position="296"/>
    </location>
</feature>
<sequence length="1352" mass="146744">MSHTGHTCIHWTTNLTSLCPSLDEEVTCSRLQDLPDLWVRCRAAEVKMEGPDSQPPQISPPLPPPTIAAEAPHQSSSPPQISPTSPLQSLPHTPLRHSPLPHTPITPHTPLPHTPITPHSPLTPLTSQSTLASEASVDSGVASAHSLDMLHNSCNSFETHALRRRAGSSVSSGTSEGWLGSLDGDPAGLEVLPELWPHSESPTAQGHSLPPSHNSPASPEHSPTANHHSPTQSCHSPVTMHHSPTTTTTTATTTTTTATSQNHLPPSSEADNSKAVVPGDCQDSERHSSSPRDNPKEAFSSVIPIHPSALSPHTSPLRPGVVQTGKKRQNFLITVNSAPVTESQCRQVFTEFGCSGDEAVYENKFYYGKDHLFIQENCGLNGVLKKTKEAHHPASVSEAEQMARECIWIDKFASLFVKHIIEEALSVSSYRGWSIKCSGQCQREQCRQEYQKKEHTLWSVAGGKGNRKSSIPLLGLSCGSPGLCWTPELPYSPSHRPHSRSSLGSSLSFSHDSLVSSGPRMDDSHLITGAVSHDALLFPTSKASHSDVSDIYNVPLDGDIYAVPVDVVKPKEGQIIHPKAIMHHPKKRHHRKHAKNSTSVSATLLHDNNSKKVSSFDPVCSTRTLKDSSVSRSRQHSGQSVNSVSGDLLKASKRHSVPSNIGCALSMTPKHSSSKENHEPIHMTLEEVRKSFHESDDTINCNKGSRVQQSNKGINEQSKICRIIPFTAMKSCKRKDSSENRLDDNRKKGRSISSNIRNTLITIFGLKKGTKSSGTRLKSGNCVDAASQGFSEVAGNGTATLVCSPTSGPQHNHTTNPASTTVTRNHQNSQQNHHSNHRHSNGINTGLLSCLGNLRAETDEQPVITPNIPTQTVAPSRSPAIVTNRALPPLPLPTSGENEPSPKTPEPETGGERREEEGCDFASIIEKVKDCGWYWGPISGEAAEKVLANEPDGSFIVRDSSDHHYIFSLTFKLNGFIRHVRIEHDQGNFSFGGFTKFKSQTIVEFIENAVEHSRSGRYLFFLHRRPVLGPMRVQLLHPVSRFKHIQSLQHLCRFVIVKHVRRDLISELPLPQRLKDYLCSPHYYSERVEQCMAAAAAAASDNEDSASSGATDEGNGVPSQVLHPSLGELDDNLPVLPGLMPSFPGVPQPVMDRASQTSQATSPNPPLSNQDQPLDNIHTCSLQETDSTHTVSSTLQDADHLTSSTAQSFSEPNHHAVIPPVRVDENSRTATTTYSPTCCSPAHVEPETYPACSQVTQTSQAHTASASPAPQGNLAFAHQHTTSASGHLSLNSSTSDVQDNTSSLNDRTLTLSESSPSDADRIIANATVSREYFRINPCRGLDDHVFEDLGGV</sequence>
<dbReference type="Gene3D" id="3.30.505.10">
    <property type="entry name" value="SH2 domain"/>
    <property type="match status" value="1"/>
</dbReference>
<evidence type="ECO:0000256" key="6">
    <source>
        <dbReference type="PROSITE-ProRule" id="PRU00191"/>
    </source>
</evidence>
<evidence type="ECO:0008006" key="12">
    <source>
        <dbReference type="Google" id="ProtNLM"/>
    </source>
</evidence>
<feature type="compositionally biased region" description="Pro residues" evidence="7">
    <location>
        <begin position="101"/>
        <end position="115"/>
    </location>
</feature>
<dbReference type="CDD" id="cd10388">
    <property type="entry name" value="SH2_SOCS7"/>
    <property type="match status" value="1"/>
</dbReference>
<evidence type="ECO:0000313" key="10">
    <source>
        <dbReference type="EMBL" id="KAK8377228.1"/>
    </source>
</evidence>
<dbReference type="Pfam" id="PF00017">
    <property type="entry name" value="SH2"/>
    <property type="match status" value="1"/>
</dbReference>
<dbReference type="PROSITE" id="PS50001">
    <property type="entry name" value="SH2"/>
    <property type="match status" value="1"/>
</dbReference>
<feature type="compositionally biased region" description="Polar residues" evidence="7">
    <location>
        <begin position="806"/>
        <end position="823"/>
    </location>
</feature>
<dbReference type="CDD" id="cd03741">
    <property type="entry name" value="SOCS_SOCS7"/>
    <property type="match status" value="1"/>
</dbReference>
<comment type="caution">
    <text evidence="10">The sequence shown here is derived from an EMBL/GenBank/DDBJ whole genome shotgun (WGS) entry which is preliminary data.</text>
</comment>
<dbReference type="SMART" id="SM00252">
    <property type="entry name" value="SH2"/>
    <property type="match status" value="1"/>
</dbReference>
<dbReference type="FunFam" id="1.10.750.20:FF:000002">
    <property type="entry name" value="Suppressor of cytokine signaling 2"/>
    <property type="match status" value="1"/>
</dbReference>
<dbReference type="GO" id="GO:0009968">
    <property type="term" value="P:negative regulation of signal transduction"/>
    <property type="evidence" value="ECO:0007669"/>
    <property type="project" value="UniProtKB-KW"/>
</dbReference>
<keyword evidence="3" id="KW-0833">Ubl conjugation pathway</keyword>
<feature type="compositionally biased region" description="Pro residues" evidence="7">
    <location>
        <begin position="53"/>
        <end position="66"/>
    </location>
</feature>
<feature type="domain" description="SH2" evidence="8">
    <location>
        <begin position="933"/>
        <end position="1039"/>
    </location>
</feature>
<evidence type="ECO:0000256" key="7">
    <source>
        <dbReference type="SAM" id="MobiDB-lite"/>
    </source>
</evidence>
<dbReference type="SMART" id="SM00253">
    <property type="entry name" value="SOCS"/>
    <property type="match status" value="1"/>
</dbReference>
<dbReference type="PROSITE" id="PS50225">
    <property type="entry name" value="SOCS"/>
    <property type="match status" value="1"/>
</dbReference>
<dbReference type="GO" id="GO:0005942">
    <property type="term" value="C:phosphatidylinositol 3-kinase complex"/>
    <property type="evidence" value="ECO:0007669"/>
    <property type="project" value="TreeGrafter"/>
</dbReference>
<reference evidence="10 11" key="1">
    <citation type="submission" date="2023-03" db="EMBL/GenBank/DDBJ databases">
        <title>High-quality genome of Scylla paramamosain provides insights in environmental adaptation.</title>
        <authorList>
            <person name="Zhang L."/>
        </authorList>
    </citation>
    <scope>NUCLEOTIDE SEQUENCE [LARGE SCALE GENOMIC DNA]</scope>
    <source>
        <strain evidence="10">LZ_2023a</strain>
        <tissue evidence="10">Muscle</tissue>
    </source>
</reference>
<dbReference type="SUPFAM" id="SSF158235">
    <property type="entry name" value="SOCS box-like"/>
    <property type="match status" value="1"/>
</dbReference>
<dbReference type="SUPFAM" id="SSF55550">
    <property type="entry name" value="SH2 domain"/>
    <property type="match status" value="1"/>
</dbReference>
<keyword evidence="2" id="KW-0734">Signal transduction inhibitor</keyword>
<dbReference type="InterPro" id="IPR036036">
    <property type="entry name" value="SOCS_box-like_dom_sf"/>
</dbReference>
<dbReference type="GO" id="GO:0035556">
    <property type="term" value="P:intracellular signal transduction"/>
    <property type="evidence" value="ECO:0007669"/>
    <property type="project" value="InterPro"/>
</dbReference>